<proteinExistence type="inferred from homology"/>
<evidence type="ECO:0000256" key="3">
    <source>
        <dbReference type="SAM" id="MobiDB-lite"/>
    </source>
</evidence>
<evidence type="ECO:0000259" key="5">
    <source>
        <dbReference type="Pfam" id="PF02826"/>
    </source>
</evidence>
<dbReference type="Ensembl" id="ENSTGUT00000039330.1">
    <property type="protein sequence ID" value="ENSTGUP00000029807.1"/>
    <property type="gene ID" value="ENSTGUG00000026150.1"/>
</dbReference>
<dbReference type="InterPro" id="IPR006139">
    <property type="entry name" value="D-isomer_2_OHA_DH_cat_dom"/>
</dbReference>
<evidence type="ECO:0000259" key="4">
    <source>
        <dbReference type="Pfam" id="PF00389"/>
    </source>
</evidence>
<dbReference type="Pfam" id="PF02826">
    <property type="entry name" value="2-Hacid_dh_C"/>
    <property type="match status" value="1"/>
</dbReference>
<evidence type="ECO:0008006" key="8">
    <source>
        <dbReference type="Google" id="ProtNLM"/>
    </source>
</evidence>
<dbReference type="GeneTree" id="ENSGT00940000162740"/>
<dbReference type="Proteomes" id="UP000007754">
    <property type="component" value="Chromosome 2"/>
</dbReference>
<dbReference type="GO" id="GO:0051287">
    <property type="term" value="F:NAD binding"/>
    <property type="evidence" value="ECO:0007669"/>
    <property type="project" value="InterPro"/>
</dbReference>
<dbReference type="GO" id="GO:0005829">
    <property type="term" value="C:cytosol"/>
    <property type="evidence" value="ECO:0007669"/>
    <property type="project" value="TreeGrafter"/>
</dbReference>
<dbReference type="AlphaFoldDB" id="A0A674H4Y4"/>
<dbReference type="GO" id="GO:0030267">
    <property type="term" value="F:glyoxylate reductase (NADPH) activity"/>
    <property type="evidence" value="ECO:0007669"/>
    <property type="project" value="TreeGrafter"/>
</dbReference>
<keyword evidence="7" id="KW-1185">Reference proteome</keyword>
<evidence type="ECO:0000313" key="7">
    <source>
        <dbReference type="Proteomes" id="UP000007754"/>
    </source>
</evidence>
<dbReference type="PANTHER" id="PTHR10996:SF288">
    <property type="entry name" value="GRHPR REDUCTASE"/>
    <property type="match status" value="1"/>
</dbReference>
<sequence>MPLLGPCQPSRCLASPEQRDRGKPRSPEGQLAGGVPGGQGGTGNSCRPTIDRELLESLPNLKVIANSGVGVDHLDLKMISSFVVKVTNTPHTVADPTADIGIALMLASAGIQVEGNVLNFLYPRYFFGIPHFCCDRDDLSESIYGMLLHGKFSEALTFIGIYFSYGPRPSRAEQADSATYCKKIDSLLQQADFVMLVVSLTPQTHKLIRKRELELMKPTATLINISRGTVQIHWLASQPGLAAFHSTVLHPAQLRHMNIVITPHLGIKTDKATYMITEEGVENILAALNGLPLPSEVLPS</sequence>
<name>A0A674H4Y4_TAEGU</name>
<organism evidence="6 7">
    <name type="scientific">Taeniopygia guttata</name>
    <name type="common">Zebra finch</name>
    <name type="synonym">Poephila guttata</name>
    <dbReference type="NCBI Taxonomy" id="59729"/>
    <lineage>
        <taxon>Eukaryota</taxon>
        <taxon>Metazoa</taxon>
        <taxon>Chordata</taxon>
        <taxon>Craniata</taxon>
        <taxon>Vertebrata</taxon>
        <taxon>Euteleostomi</taxon>
        <taxon>Archelosauria</taxon>
        <taxon>Archosauria</taxon>
        <taxon>Dinosauria</taxon>
        <taxon>Saurischia</taxon>
        <taxon>Theropoda</taxon>
        <taxon>Coelurosauria</taxon>
        <taxon>Aves</taxon>
        <taxon>Neognathae</taxon>
        <taxon>Neoaves</taxon>
        <taxon>Telluraves</taxon>
        <taxon>Australaves</taxon>
        <taxon>Passeriformes</taxon>
        <taxon>Passeroidea</taxon>
        <taxon>Estrildidae</taxon>
        <taxon>Estrildinae</taxon>
        <taxon>Taeniopygia</taxon>
    </lineage>
</organism>
<dbReference type="SUPFAM" id="SSF52283">
    <property type="entry name" value="Formate/glycerate dehydrogenase catalytic domain-like"/>
    <property type="match status" value="1"/>
</dbReference>
<reference evidence="6" key="3">
    <citation type="submission" date="2025-09" db="UniProtKB">
        <authorList>
            <consortium name="Ensembl"/>
        </authorList>
    </citation>
    <scope>IDENTIFICATION</scope>
</reference>
<dbReference type="InterPro" id="IPR050223">
    <property type="entry name" value="D-isomer_2-hydroxyacid_DH"/>
</dbReference>
<keyword evidence="1 2" id="KW-0560">Oxidoreductase</keyword>
<dbReference type="PANTHER" id="PTHR10996">
    <property type="entry name" value="2-HYDROXYACID DEHYDROGENASE-RELATED"/>
    <property type="match status" value="1"/>
</dbReference>
<feature type="compositionally biased region" description="Basic and acidic residues" evidence="3">
    <location>
        <begin position="17"/>
        <end position="26"/>
    </location>
</feature>
<evidence type="ECO:0000256" key="1">
    <source>
        <dbReference type="ARBA" id="ARBA00023002"/>
    </source>
</evidence>
<dbReference type="SUPFAM" id="SSF51735">
    <property type="entry name" value="NAD(P)-binding Rossmann-fold domains"/>
    <property type="match status" value="1"/>
</dbReference>
<feature type="domain" description="D-isomer specific 2-hydroxyacid dehydrogenase catalytic" evidence="4">
    <location>
        <begin position="48"/>
        <end position="297"/>
    </location>
</feature>
<evidence type="ECO:0000313" key="6">
    <source>
        <dbReference type="Ensembl" id="ENSTGUP00000029807.1"/>
    </source>
</evidence>
<evidence type="ECO:0000256" key="2">
    <source>
        <dbReference type="RuleBase" id="RU003719"/>
    </source>
</evidence>
<feature type="compositionally biased region" description="Gly residues" evidence="3">
    <location>
        <begin position="31"/>
        <end position="43"/>
    </location>
</feature>
<reference evidence="6" key="2">
    <citation type="submission" date="2025-08" db="UniProtKB">
        <authorList>
            <consortium name="Ensembl"/>
        </authorList>
    </citation>
    <scope>IDENTIFICATION</scope>
</reference>
<comment type="similarity">
    <text evidence="2">Belongs to the D-isomer specific 2-hydroxyacid dehydrogenase family.</text>
</comment>
<dbReference type="InParanoid" id="A0A674H4Y4"/>
<accession>A0A674H4Y4</accession>
<dbReference type="Pfam" id="PF00389">
    <property type="entry name" value="2-Hacid_dh"/>
    <property type="match status" value="1"/>
</dbReference>
<protein>
    <recommendedName>
        <fullName evidence="8">D-isomer specific 2-hydroxyacid dehydrogenase NAD-binding domain-containing protein</fullName>
    </recommendedName>
</protein>
<dbReference type="InterPro" id="IPR036291">
    <property type="entry name" value="NAD(P)-bd_dom_sf"/>
</dbReference>
<feature type="domain" description="D-isomer specific 2-hydroxyacid dehydrogenase NAD-binding" evidence="5">
    <location>
        <begin position="165"/>
        <end position="230"/>
    </location>
</feature>
<feature type="region of interest" description="Disordered" evidence="3">
    <location>
        <begin position="1"/>
        <end position="46"/>
    </location>
</feature>
<dbReference type="InterPro" id="IPR006140">
    <property type="entry name" value="D-isomer_DH_NAD-bd"/>
</dbReference>
<dbReference type="Gene3D" id="3.40.50.720">
    <property type="entry name" value="NAD(P)-binding Rossmann-like Domain"/>
    <property type="match status" value="3"/>
</dbReference>
<reference evidence="6 7" key="1">
    <citation type="journal article" date="2010" name="Nature">
        <title>The genome of a songbird.</title>
        <authorList>
            <person name="Warren W.C."/>
            <person name="Clayton D.F."/>
            <person name="Ellegren H."/>
            <person name="Arnold A.P."/>
            <person name="Hillier L.W."/>
            <person name="Kunstner A."/>
            <person name="Searle S."/>
            <person name="White S."/>
            <person name="Vilella A.J."/>
            <person name="Fairley S."/>
            <person name="Heger A."/>
            <person name="Kong L."/>
            <person name="Ponting C.P."/>
            <person name="Jarvis E.D."/>
            <person name="Mello C.V."/>
            <person name="Minx P."/>
            <person name="Lovell P."/>
            <person name="Velho T.A."/>
            <person name="Ferris M."/>
            <person name="Balakrishnan C.N."/>
            <person name="Sinha S."/>
            <person name="Blatti C."/>
            <person name="London S.E."/>
            <person name="Li Y."/>
            <person name="Lin Y.C."/>
            <person name="George J."/>
            <person name="Sweedler J."/>
            <person name="Southey B."/>
            <person name="Gunaratne P."/>
            <person name="Watson M."/>
            <person name="Nam K."/>
            <person name="Backstrom N."/>
            <person name="Smeds L."/>
            <person name="Nabholz B."/>
            <person name="Itoh Y."/>
            <person name="Whitney O."/>
            <person name="Pfenning A.R."/>
            <person name="Howard J."/>
            <person name="Volker M."/>
            <person name="Skinner B.M."/>
            <person name="Griffin D.K."/>
            <person name="Ye L."/>
            <person name="McLaren W.M."/>
            <person name="Flicek P."/>
            <person name="Quesada V."/>
            <person name="Velasco G."/>
            <person name="Lopez-Otin C."/>
            <person name="Puente X.S."/>
            <person name="Olender T."/>
            <person name="Lancet D."/>
            <person name="Smit A.F."/>
            <person name="Hubley R."/>
            <person name="Konkel M.K."/>
            <person name="Walker J.A."/>
            <person name="Batzer M.A."/>
            <person name="Gu W."/>
            <person name="Pollock D.D."/>
            <person name="Chen L."/>
            <person name="Cheng Z."/>
            <person name="Eichler E.E."/>
            <person name="Stapley J."/>
            <person name="Slate J."/>
            <person name="Ekblom R."/>
            <person name="Birkhead T."/>
            <person name="Burke T."/>
            <person name="Burt D."/>
            <person name="Scharff C."/>
            <person name="Adam I."/>
            <person name="Richard H."/>
            <person name="Sultan M."/>
            <person name="Soldatov A."/>
            <person name="Lehrach H."/>
            <person name="Edwards S.V."/>
            <person name="Yang S.P."/>
            <person name="Li X."/>
            <person name="Graves T."/>
            <person name="Fulton L."/>
            <person name="Nelson J."/>
            <person name="Chinwalla A."/>
            <person name="Hou S."/>
            <person name="Mardis E.R."/>
            <person name="Wilson R.K."/>
        </authorList>
    </citation>
    <scope>NUCLEOTIDE SEQUENCE [LARGE SCALE GENOMIC DNA]</scope>
</reference>
<dbReference type="GO" id="GO:0016618">
    <property type="term" value="F:hydroxypyruvate reductase [NAD(P)H] activity"/>
    <property type="evidence" value="ECO:0007669"/>
    <property type="project" value="TreeGrafter"/>
</dbReference>